<organism evidence="6 7">
    <name type="scientific">Brevibacillus formosus</name>
    <dbReference type="NCBI Taxonomy" id="54913"/>
    <lineage>
        <taxon>Bacteria</taxon>
        <taxon>Bacillati</taxon>
        <taxon>Bacillota</taxon>
        <taxon>Bacilli</taxon>
        <taxon>Bacillales</taxon>
        <taxon>Paenibacillaceae</taxon>
        <taxon>Brevibacillus</taxon>
    </lineage>
</organism>
<dbReference type="InterPro" id="IPR027417">
    <property type="entry name" value="P-loop_NTPase"/>
</dbReference>
<dbReference type="SMART" id="SM00490">
    <property type="entry name" value="HELICc"/>
    <property type="match status" value="1"/>
</dbReference>
<dbReference type="GO" id="GO:0005524">
    <property type="term" value="F:ATP binding"/>
    <property type="evidence" value="ECO:0007669"/>
    <property type="project" value="InterPro"/>
</dbReference>
<dbReference type="InterPro" id="IPR014001">
    <property type="entry name" value="Helicase_ATP-bd"/>
</dbReference>
<keyword evidence="2" id="KW-0863">Zinc-finger</keyword>
<dbReference type="EMBL" id="CP018145">
    <property type="protein sequence ID" value="ASJ54529.1"/>
    <property type="molecule type" value="Genomic_DNA"/>
</dbReference>
<dbReference type="Pfam" id="PF08455">
    <property type="entry name" value="SNF2_assoc"/>
    <property type="match status" value="1"/>
</dbReference>
<protein>
    <submittedName>
        <fullName evidence="6">Helicase SNF</fullName>
    </submittedName>
</protein>
<dbReference type="Pfam" id="PF00176">
    <property type="entry name" value="SNF2-rel_dom"/>
    <property type="match status" value="1"/>
</dbReference>
<dbReference type="AlphaFoldDB" id="A0A220MI93"/>
<dbReference type="InterPro" id="IPR013663">
    <property type="entry name" value="Helicase_SWF/SNF/SWI_bac"/>
</dbReference>
<keyword evidence="6" id="KW-0547">Nucleotide-binding</keyword>
<dbReference type="InterPro" id="IPR007527">
    <property type="entry name" value="Znf_SWIM"/>
</dbReference>
<evidence type="ECO:0000259" key="3">
    <source>
        <dbReference type="PROSITE" id="PS50966"/>
    </source>
</evidence>
<dbReference type="InterPro" id="IPR038718">
    <property type="entry name" value="SNF2-like_sf"/>
</dbReference>
<dbReference type="Gene3D" id="3.40.50.300">
    <property type="entry name" value="P-loop containing nucleotide triphosphate hydrolases"/>
    <property type="match status" value="1"/>
</dbReference>
<name>A0A220MI93_9BACL</name>
<reference evidence="6 7" key="1">
    <citation type="submission" date="2016-11" db="EMBL/GenBank/DDBJ databases">
        <authorList>
            <person name="Jaros S."/>
            <person name="Januszkiewicz K."/>
            <person name="Wedrychowicz H."/>
        </authorList>
    </citation>
    <scope>NUCLEOTIDE SEQUENCE [LARGE SCALE GENOMIC DNA]</scope>
    <source>
        <strain evidence="6 7">NF2</strain>
    </source>
</reference>
<dbReference type="InterPro" id="IPR000330">
    <property type="entry name" value="SNF2_N"/>
</dbReference>
<keyword evidence="1" id="KW-0378">Hydrolase</keyword>
<dbReference type="GO" id="GO:0008270">
    <property type="term" value="F:zinc ion binding"/>
    <property type="evidence" value="ECO:0007669"/>
    <property type="project" value="UniProtKB-KW"/>
</dbReference>
<dbReference type="PROSITE" id="PS51194">
    <property type="entry name" value="HELICASE_CTER"/>
    <property type="match status" value="1"/>
</dbReference>
<dbReference type="InterPro" id="IPR001650">
    <property type="entry name" value="Helicase_C-like"/>
</dbReference>
<dbReference type="GO" id="GO:0004386">
    <property type="term" value="F:helicase activity"/>
    <property type="evidence" value="ECO:0007669"/>
    <property type="project" value="UniProtKB-KW"/>
</dbReference>
<dbReference type="CDD" id="cd18793">
    <property type="entry name" value="SF2_C_SNF"/>
    <property type="match status" value="1"/>
</dbReference>
<dbReference type="Pfam" id="PF04434">
    <property type="entry name" value="SWIM"/>
    <property type="match status" value="1"/>
</dbReference>
<dbReference type="CDD" id="cd18012">
    <property type="entry name" value="DEXQc_arch_SWI2_SNF2"/>
    <property type="match status" value="1"/>
</dbReference>
<dbReference type="KEGG" id="bfm:BP422_13745"/>
<keyword evidence="2" id="KW-0862">Zinc</keyword>
<dbReference type="SMART" id="SM00487">
    <property type="entry name" value="DEXDc"/>
    <property type="match status" value="1"/>
</dbReference>
<accession>A0A220MI93</accession>
<dbReference type="Proteomes" id="UP000197781">
    <property type="component" value="Chromosome"/>
</dbReference>
<dbReference type="PROSITE" id="PS51192">
    <property type="entry name" value="HELICASE_ATP_BIND_1"/>
    <property type="match status" value="1"/>
</dbReference>
<dbReference type="FunFam" id="3.40.50.300:FF:000533">
    <property type="entry name" value="Helicase, Snf2 family"/>
    <property type="match status" value="1"/>
</dbReference>
<feature type="domain" description="Helicase C-terminal" evidence="5">
    <location>
        <begin position="923"/>
        <end position="1088"/>
    </location>
</feature>
<dbReference type="Pfam" id="PF00271">
    <property type="entry name" value="Helicase_C"/>
    <property type="match status" value="1"/>
</dbReference>
<dbReference type="PROSITE" id="PS50966">
    <property type="entry name" value="ZF_SWIM"/>
    <property type="match status" value="1"/>
</dbReference>
<dbReference type="SUPFAM" id="SSF52540">
    <property type="entry name" value="P-loop containing nucleoside triphosphate hydrolases"/>
    <property type="match status" value="2"/>
</dbReference>
<feature type="domain" description="SWIM-type" evidence="3">
    <location>
        <begin position="54"/>
        <end position="92"/>
    </location>
</feature>
<evidence type="ECO:0000256" key="1">
    <source>
        <dbReference type="ARBA" id="ARBA00022801"/>
    </source>
</evidence>
<dbReference type="PANTHER" id="PTHR10799">
    <property type="entry name" value="SNF2/RAD54 HELICASE FAMILY"/>
    <property type="match status" value="1"/>
</dbReference>
<dbReference type="Gene3D" id="3.40.50.10810">
    <property type="entry name" value="Tandem AAA-ATPase domain"/>
    <property type="match status" value="1"/>
</dbReference>
<keyword evidence="2" id="KW-0479">Metal-binding</keyword>
<dbReference type="RefSeq" id="WP_088908268.1">
    <property type="nucleotide sequence ID" value="NZ_CP018145.1"/>
</dbReference>
<evidence type="ECO:0000259" key="5">
    <source>
        <dbReference type="PROSITE" id="PS51194"/>
    </source>
</evidence>
<proteinExistence type="predicted"/>
<evidence type="ECO:0000313" key="6">
    <source>
        <dbReference type="EMBL" id="ASJ54529.1"/>
    </source>
</evidence>
<gene>
    <name evidence="6" type="ORF">BP422_13745</name>
</gene>
<feature type="domain" description="Helicase ATP-binding" evidence="4">
    <location>
        <begin position="650"/>
        <end position="813"/>
    </location>
</feature>
<keyword evidence="6" id="KW-0347">Helicase</keyword>
<keyword evidence="6" id="KW-0067">ATP-binding</keyword>
<evidence type="ECO:0000313" key="7">
    <source>
        <dbReference type="Proteomes" id="UP000197781"/>
    </source>
</evidence>
<sequence>MSFQVSHQMIKEWCGRLSYERGKAFYRSGNVLVEHFQPEPAWIRTTVNAGKNNYQVTIELDESGMAAVCSCPTLTSYDHYCQHIAASLLTMRELQLEEHPGSYSTSFTTKQEGITTQPDSQLTEGLFGLFVDRPIRTSHNRVLLDSRTTLALEIICKIVPYGFRKSMIGIELKLGPKRLYIVKDIRAFLDRVDKQQMYAFSSQFTYDPNLHRFLPEHEAILRELVQIYRTEKIYRETASYHYQEQRHVGGERVLLVPPFTWERLFALLLTAPSVHIQHHNQMYSTFACIDEPPPLHFEFDQIKTDLYQLEVLGFKQITVLEAYGLLLVDGKWHRLPKEQCHSLAELKYLLESHSSERIHIPAEKIEPFMLQIVPALMKLGNVQIAKAVSERVVQFQLKAKLYLDRVRDRLLAGLEFQYGDIVINPLEGYEGGGQRGSELILMRDGEKERQILELMEESAFTRTEGGYFLDDEEAEYDFLYHVVPKLEKLLKVFATTSVKIRIQPLHLPPKVKVDVDERTNWLDFRFDMDGIPESEIRSVIQSVEEKRRYHRLSNGALLPLETKEFEQINRFLDEMGMQYAEQMGSGFQLPAFRGLGLLDIPMQGQSVQLGKSLRQFLENMRNPDNLDFPVPESLQGILRDYQKYGYQWMKTLAHYGFGGILADDMGLGKTLQSITFLHSVLPEIREQKLPAIIVAPASLLYNWQNEIKKFAPNIRSVIVDGTKEERNQIINELSEIDVLITSYPLLRRDHAQFEEHSFHTLILDEAQTFKNYVTQTAQTVKRIKAKHRFALTGTPVENRVEELWSIYDVVFPELFPARKEFLDLPRDTIAKRTRPFLLRRLKTEVLKELPTKIETLQSARLLPEQKKLYVAYLAQLQQETVKHLYNKGFQKNRIKILAGLTRLRQICCHPALFVKEYDGGSAKLEQLFEIIGECKNAGKRVLLFSQFTEMLGIIGRELGYHGVPFFYLDGQTPVAERLDLCNRFNEGERDLFLMSLKAGGTGLNVTGADTVILYDLWWNPAVEQQAADRAHRIGQKNVVQVIRLVAEGTVEEKMYELQQKKKNLIEEIITPGQEAISSLTEQEIRELLMI</sequence>
<evidence type="ECO:0000259" key="4">
    <source>
        <dbReference type="PROSITE" id="PS51192"/>
    </source>
</evidence>
<dbReference type="InterPro" id="IPR049730">
    <property type="entry name" value="SNF2/RAD54-like_C"/>
</dbReference>
<evidence type="ECO:0000256" key="2">
    <source>
        <dbReference type="PROSITE-ProRule" id="PRU00325"/>
    </source>
</evidence>
<dbReference type="GO" id="GO:0016787">
    <property type="term" value="F:hydrolase activity"/>
    <property type="evidence" value="ECO:0007669"/>
    <property type="project" value="UniProtKB-KW"/>
</dbReference>